<dbReference type="Gene3D" id="3.40.190.10">
    <property type="entry name" value="Periplasmic binding protein-like II"/>
    <property type="match status" value="2"/>
</dbReference>
<dbReference type="EMBL" id="BSUJ01000001">
    <property type="protein sequence ID" value="GMA20571.1"/>
    <property type="molecule type" value="Genomic_DNA"/>
</dbReference>
<dbReference type="RefSeq" id="WP_241444119.1">
    <property type="nucleotide sequence ID" value="NZ_BSUJ01000001.1"/>
</dbReference>
<dbReference type="InterPro" id="IPR000847">
    <property type="entry name" value="LysR_HTH_N"/>
</dbReference>
<dbReference type="PANTHER" id="PTHR30346">
    <property type="entry name" value="TRANSCRIPTIONAL DUAL REGULATOR HCAR-RELATED"/>
    <property type="match status" value="1"/>
</dbReference>
<protein>
    <submittedName>
        <fullName evidence="6">LysR family transcriptional regulator</fullName>
    </submittedName>
</protein>
<evidence type="ECO:0000256" key="3">
    <source>
        <dbReference type="ARBA" id="ARBA00023125"/>
    </source>
</evidence>
<dbReference type="SUPFAM" id="SSF53850">
    <property type="entry name" value="Periplasmic binding protein-like II"/>
    <property type="match status" value="1"/>
</dbReference>
<sequence>MDVRHLELLRDLADRGTVTAVAAATHRTPSAVSQQLRSAERELGVTLVVPDGRRLRLTAAGRLLADGAADVALALANLQAELDALRDAPRGLVRLGALPSAAEVFVPQLYSRLRGTDVRIELDDFDVAEAEFDTRVMNHDIVIGHTLSTPRTDRQADLVRVVLAREPLDVALRVDHPLANRERLHPRDVAGEPWVGVPAGYPFDTILVAVEHATGTTVQRVQRVRDNHVVEALVAAGAGLAILPRYTTRPRDGVVTRPLVGVRAIRDIVALARRDRAAQQVVRTVLGELREIGRALG</sequence>
<evidence type="ECO:0000256" key="2">
    <source>
        <dbReference type="ARBA" id="ARBA00023015"/>
    </source>
</evidence>
<evidence type="ECO:0000256" key="1">
    <source>
        <dbReference type="ARBA" id="ARBA00009437"/>
    </source>
</evidence>
<dbReference type="Pfam" id="PF03466">
    <property type="entry name" value="LysR_substrate"/>
    <property type="match status" value="1"/>
</dbReference>
<keyword evidence="2" id="KW-0805">Transcription regulation</keyword>
<dbReference type="InterPro" id="IPR036390">
    <property type="entry name" value="WH_DNA-bd_sf"/>
</dbReference>
<comment type="caution">
    <text evidence="6">The sequence shown here is derived from an EMBL/GenBank/DDBJ whole genome shotgun (WGS) entry which is preliminary data.</text>
</comment>
<name>A0ABQ6HQC3_9MICO</name>
<reference evidence="7" key="1">
    <citation type="journal article" date="2019" name="Int. J. Syst. Evol. Microbiol.">
        <title>The Global Catalogue of Microorganisms (GCM) 10K type strain sequencing project: providing services to taxonomists for standard genome sequencing and annotation.</title>
        <authorList>
            <consortium name="The Broad Institute Genomics Platform"/>
            <consortium name="The Broad Institute Genome Sequencing Center for Infectious Disease"/>
            <person name="Wu L."/>
            <person name="Ma J."/>
        </authorList>
    </citation>
    <scope>NUCLEOTIDE SEQUENCE [LARGE SCALE GENOMIC DNA]</scope>
    <source>
        <strain evidence="7">NBRC 105830</strain>
    </source>
</reference>
<proteinExistence type="inferred from homology"/>
<dbReference type="PROSITE" id="PS50931">
    <property type="entry name" value="HTH_LYSR"/>
    <property type="match status" value="1"/>
</dbReference>
<evidence type="ECO:0000259" key="5">
    <source>
        <dbReference type="PROSITE" id="PS50931"/>
    </source>
</evidence>
<dbReference type="Gene3D" id="1.10.10.10">
    <property type="entry name" value="Winged helix-like DNA-binding domain superfamily/Winged helix DNA-binding domain"/>
    <property type="match status" value="1"/>
</dbReference>
<feature type="domain" description="HTH lysR-type" evidence="5">
    <location>
        <begin position="1"/>
        <end position="58"/>
    </location>
</feature>
<evidence type="ECO:0000256" key="4">
    <source>
        <dbReference type="ARBA" id="ARBA00023163"/>
    </source>
</evidence>
<evidence type="ECO:0000313" key="6">
    <source>
        <dbReference type="EMBL" id="GMA20571.1"/>
    </source>
</evidence>
<dbReference type="SUPFAM" id="SSF46785">
    <property type="entry name" value="Winged helix' DNA-binding domain"/>
    <property type="match status" value="1"/>
</dbReference>
<comment type="similarity">
    <text evidence="1">Belongs to the LysR transcriptional regulatory family.</text>
</comment>
<dbReference type="InterPro" id="IPR005119">
    <property type="entry name" value="LysR_subst-bd"/>
</dbReference>
<dbReference type="Pfam" id="PF00126">
    <property type="entry name" value="HTH_1"/>
    <property type="match status" value="1"/>
</dbReference>
<keyword evidence="3" id="KW-0238">DNA-binding</keyword>
<accession>A0ABQ6HQC3</accession>
<keyword evidence="4" id="KW-0804">Transcription</keyword>
<dbReference type="PANTHER" id="PTHR30346:SF29">
    <property type="entry name" value="LYSR SUBSTRATE-BINDING"/>
    <property type="match status" value="1"/>
</dbReference>
<evidence type="ECO:0000313" key="7">
    <source>
        <dbReference type="Proteomes" id="UP001157109"/>
    </source>
</evidence>
<keyword evidence="7" id="KW-1185">Reference proteome</keyword>
<gene>
    <name evidence="6" type="ORF">GCM10025862_25920</name>
</gene>
<organism evidence="6 7">
    <name type="scientific">Arsenicicoccus piscis</name>
    <dbReference type="NCBI Taxonomy" id="673954"/>
    <lineage>
        <taxon>Bacteria</taxon>
        <taxon>Bacillati</taxon>
        <taxon>Actinomycetota</taxon>
        <taxon>Actinomycetes</taxon>
        <taxon>Micrococcales</taxon>
        <taxon>Intrasporangiaceae</taxon>
        <taxon>Arsenicicoccus</taxon>
    </lineage>
</organism>
<dbReference type="InterPro" id="IPR036388">
    <property type="entry name" value="WH-like_DNA-bd_sf"/>
</dbReference>
<dbReference type="Proteomes" id="UP001157109">
    <property type="component" value="Unassembled WGS sequence"/>
</dbReference>